<dbReference type="RefSeq" id="WP_268253305.1">
    <property type="nucleotide sequence ID" value="NZ_BMVX01000028.1"/>
</dbReference>
<dbReference type="AlphaFoldDB" id="A0A918RAA2"/>
<gene>
    <name evidence="2" type="ORF">GCM10010371_57260</name>
</gene>
<evidence type="ECO:0000313" key="3">
    <source>
        <dbReference type="Proteomes" id="UP000634660"/>
    </source>
</evidence>
<dbReference type="EMBL" id="BMVX01000028">
    <property type="protein sequence ID" value="GGZ89917.1"/>
    <property type="molecule type" value="Genomic_DNA"/>
</dbReference>
<sequence>MDRNQHDSARDNERAIPTVPGQRKAPEPTTGKSFPKQRDRRAQ</sequence>
<feature type="region of interest" description="Disordered" evidence="1">
    <location>
        <begin position="1"/>
        <end position="43"/>
    </location>
</feature>
<protein>
    <submittedName>
        <fullName evidence="2">Uncharacterized protein</fullName>
    </submittedName>
</protein>
<dbReference type="Proteomes" id="UP000634660">
    <property type="component" value="Unassembled WGS sequence"/>
</dbReference>
<comment type="caution">
    <text evidence="2">The sequence shown here is derived from an EMBL/GenBank/DDBJ whole genome shotgun (WGS) entry which is preliminary data.</text>
</comment>
<feature type="compositionally biased region" description="Basic and acidic residues" evidence="1">
    <location>
        <begin position="1"/>
        <end position="14"/>
    </location>
</feature>
<accession>A0A918RAA2</accession>
<name>A0A918RAA2_9ACTN</name>
<reference evidence="2" key="2">
    <citation type="submission" date="2020-09" db="EMBL/GenBank/DDBJ databases">
        <authorList>
            <person name="Sun Q."/>
            <person name="Ohkuma M."/>
        </authorList>
    </citation>
    <scope>NUCLEOTIDE SEQUENCE</scope>
    <source>
        <strain evidence="2">JCM 4834</strain>
    </source>
</reference>
<proteinExistence type="predicted"/>
<organism evidence="2 3">
    <name type="scientific">Streptomyces subrutilus</name>
    <dbReference type="NCBI Taxonomy" id="36818"/>
    <lineage>
        <taxon>Bacteria</taxon>
        <taxon>Bacillati</taxon>
        <taxon>Actinomycetota</taxon>
        <taxon>Actinomycetes</taxon>
        <taxon>Kitasatosporales</taxon>
        <taxon>Streptomycetaceae</taxon>
        <taxon>Streptomyces</taxon>
    </lineage>
</organism>
<evidence type="ECO:0000313" key="2">
    <source>
        <dbReference type="EMBL" id="GGZ89917.1"/>
    </source>
</evidence>
<reference evidence="2" key="1">
    <citation type="journal article" date="2014" name="Int. J. Syst. Evol. Microbiol.">
        <title>Complete genome sequence of Corynebacterium casei LMG S-19264T (=DSM 44701T), isolated from a smear-ripened cheese.</title>
        <authorList>
            <consortium name="US DOE Joint Genome Institute (JGI-PGF)"/>
            <person name="Walter F."/>
            <person name="Albersmeier A."/>
            <person name="Kalinowski J."/>
            <person name="Ruckert C."/>
        </authorList>
    </citation>
    <scope>NUCLEOTIDE SEQUENCE</scope>
    <source>
        <strain evidence="2">JCM 4834</strain>
    </source>
</reference>
<evidence type="ECO:0000256" key="1">
    <source>
        <dbReference type="SAM" id="MobiDB-lite"/>
    </source>
</evidence>